<dbReference type="PANTHER" id="PTHR43433:SF5">
    <property type="entry name" value="AB HYDROLASE-1 DOMAIN-CONTAINING PROTEIN"/>
    <property type="match status" value="1"/>
</dbReference>
<keyword evidence="2" id="KW-1185">Reference proteome</keyword>
<proteinExistence type="predicted"/>
<dbReference type="Gene3D" id="3.40.50.1820">
    <property type="entry name" value="alpha/beta hydrolase"/>
    <property type="match status" value="1"/>
</dbReference>
<protein>
    <submittedName>
        <fullName evidence="1">Uncharacterized protein</fullName>
    </submittedName>
</protein>
<evidence type="ECO:0000313" key="1">
    <source>
        <dbReference type="EMBL" id="AUN98304.1"/>
    </source>
</evidence>
<accession>A0A2K9NU77</accession>
<dbReference type="InterPro" id="IPR029058">
    <property type="entry name" value="AB_hydrolase_fold"/>
</dbReference>
<dbReference type="EMBL" id="CP025704">
    <property type="protein sequence ID" value="AUN98304.1"/>
    <property type="molecule type" value="Genomic_DNA"/>
</dbReference>
<dbReference type="KEGG" id="bsto:C0V70_09345"/>
<dbReference type="PANTHER" id="PTHR43433">
    <property type="entry name" value="HYDROLASE, ALPHA/BETA FOLD FAMILY PROTEIN"/>
    <property type="match status" value="1"/>
</dbReference>
<dbReference type="Pfam" id="PF00561">
    <property type="entry name" value="Abhydrolase_1"/>
    <property type="match status" value="1"/>
</dbReference>
<reference evidence="1 2" key="1">
    <citation type="submission" date="2018-01" db="EMBL/GenBank/DDBJ databases">
        <title>Complete genome sequence of Bacteriovorax stolpii DSM12778.</title>
        <authorList>
            <person name="Tang B."/>
            <person name="Chang J."/>
        </authorList>
    </citation>
    <scope>NUCLEOTIDE SEQUENCE [LARGE SCALE GENOMIC DNA]</scope>
    <source>
        <strain evidence="1 2">DSM 12778</strain>
    </source>
</reference>
<dbReference type="InterPro" id="IPR050471">
    <property type="entry name" value="AB_hydrolase"/>
</dbReference>
<dbReference type="SUPFAM" id="SSF53474">
    <property type="entry name" value="alpha/beta-Hydrolases"/>
    <property type="match status" value="1"/>
</dbReference>
<name>A0A2K9NU77_BACTC</name>
<dbReference type="InterPro" id="IPR000073">
    <property type="entry name" value="AB_hydrolase_1"/>
</dbReference>
<sequence length="242" mass="27263">MRALFLRGLTREIAHWNGLPELFFEKTKIPVLSLDLPGAGMFHEMTSPRDLDSYVEFLRQKVGKGDPLILIGISMGGMIALRWSLLYPDEVCMVFTINSSAKNLSGPLKRFNLKEWRVLLEILLTKTVEKKEGLILNLTTNKLDAQKKAEIQKIFVRIQSERPVSVVSSLNQLYAASTFRITQRPKVPVTVIYSKGDRLVDSSCSEELIRLLGAKKAVHPDAGHDLPLDDPQWLLSELAKIP</sequence>
<dbReference type="RefSeq" id="WP_102243595.1">
    <property type="nucleotide sequence ID" value="NZ_CP025704.1"/>
</dbReference>
<dbReference type="OrthoDB" id="5290302at2"/>
<organism evidence="1 2">
    <name type="scientific">Bacteriovorax stolpii</name>
    <name type="common">Bdellovibrio stolpii</name>
    <dbReference type="NCBI Taxonomy" id="960"/>
    <lineage>
        <taxon>Bacteria</taxon>
        <taxon>Pseudomonadati</taxon>
        <taxon>Bdellovibrionota</taxon>
        <taxon>Bacteriovoracia</taxon>
        <taxon>Bacteriovoracales</taxon>
        <taxon>Bacteriovoracaceae</taxon>
        <taxon>Bacteriovorax</taxon>
    </lineage>
</organism>
<dbReference type="AlphaFoldDB" id="A0A2K9NU77"/>
<dbReference type="Proteomes" id="UP000235584">
    <property type="component" value="Chromosome"/>
</dbReference>
<dbReference type="PRINTS" id="PR00111">
    <property type="entry name" value="ABHYDROLASE"/>
</dbReference>
<gene>
    <name evidence="1" type="ORF">C0V70_09345</name>
</gene>
<evidence type="ECO:0000313" key="2">
    <source>
        <dbReference type="Proteomes" id="UP000235584"/>
    </source>
</evidence>